<dbReference type="PROSITE" id="PS50089">
    <property type="entry name" value="ZF_RING_2"/>
    <property type="match status" value="1"/>
</dbReference>
<evidence type="ECO:0000256" key="3">
    <source>
        <dbReference type="ARBA" id="ARBA00008704"/>
    </source>
</evidence>
<evidence type="ECO:0000256" key="2">
    <source>
        <dbReference type="ARBA" id="ARBA00004906"/>
    </source>
</evidence>
<keyword evidence="7" id="KW-0479">Metal-binding</keyword>
<dbReference type="InterPro" id="IPR025654">
    <property type="entry name" value="PEX2/10"/>
</dbReference>
<evidence type="ECO:0000259" key="19">
    <source>
        <dbReference type="PROSITE" id="PS50089"/>
    </source>
</evidence>
<dbReference type="InterPro" id="IPR006845">
    <property type="entry name" value="Pex_N"/>
</dbReference>
<dbReference type="AlphaFoldDB" id="A0A1Y1HJW7"/>
<dbReference type="SMART" id="SM00184">
    <property type="entry name" value="RING"/>
    <property type="match status" value="1"/>
</dbReference>
<keyword evidence="8 18" id="KW-0863">Zinc-finger</keyword>
<dbReference type="EC" id="2.3.2.36" evidence="17"/>
<dbReference type="InterPro" id="IPR017907">
    <property type="entry name" value="Znf_RING_CS"/>
</dbReference>
<evidence type="ECO:0000256" key="4">
    <source>
        <dbReference type="ARBA" id="ARBA00022448"/>
    </source>
</evidence>
<reference evidence="20 21" key="1">
    <citation type="journal article" date="2014" name="Nat. Commun.">
        <title>Klebsormidium flaccidum genome reveals primary factors for plant terrestrial adaptation.</title>
        <authorList>
            <person name="Hori K."/>
            <person name="Maruyama F."/>
            <person name="Fujisawa T."/>
            <person name="Togashi T."/>
            <person name="Yamamoto N."/>
            <person name="Seo M."/>
            <person name="Sato S."/>
            <person name="Yamada T."/>
            <person name="Mori H."/>
            <person name="Tajima N."/>
            <person name="Moriyama T."/>
            <person name="Ikeuchi M."/>
            <person name="Watanabe M."/>
            <person name="Wada H."/>
            <person name="Kobayashi K."/>
            <person name="Saito M."/>
            <person name="Masuda T."/>
            <person name="Sasaki-Sekimoto Y."/>
            <person name="Mashiguchi K."/>
            <person name="Awai K."/>
            <person name="Shimojima M."/>
            <person name="Masuda S."/>
            <person name="Iwai M."/>
            <person name="Nobusawa T."/>
            <person name="Narise T."/>
            <person name="Kondo S."/>
            <person name="Saito H."/>
            <person name="Sato R."/>
            <person name="Murakawa M."/>
            <person name="Ihara Y."/>
            <person name="Oshima-Yamada Y."/>
            <person name="Ohtaka K."/>
            <person name="Satoh M."/>
            <person name="Sonobe K."/>
            <person name="Ishii M."/>
            <person name="Ohtani R."/>
            <person name="Kanamori-Sato M."/>
            <person name="Honoki R."/>
            <person name="Miyazaki D."/>
            <person name="Mochizuki H."/>
            <person name="Umetsu J."/>
            <person name="Higashi K."/>
            <person name="Shibata D."/>
            <person name="Kamiya Y."/>
            <person name="Sato N."/>
            <person name="Nakamura Y."/>
            <person name="Tabata S."/>
            <person name="Ida S."/>
            <person name="Kurokawa K."/>
            <person name="Ohta H."/>
        </authorList>
    </citation>
    <scope>NUCLEOTIDE SEQUENCE [LARGE SCALE GENOMIC DNA]</scope>
    <source>
        <strain evidence="20 21">NIES-2285</strain>
    </source>
</reference>
<dbReference type="Pfam" id="PF00097">
    <property type="entry name" value="zf-C3HC4"/>
    <property type="match status" value="1"/>
</dbReference>
<keyword evidence="14" id="KW-0576">Peroxisome</keyword>
<comment type="catalytic activity">
    <reaction evidence="16">
        <text>[E2 ubiquitin-conjugating enzyme]-S-ubiquitinyl-L-cysteine + [acceptor protein]-L-cysteine = [E2 ubiquitin-conjugating enzyme]-L-cysteine + [acceptor protein]-S-ubiquitinyl-L-cysteine.</text>
        <dbReference type="EC" id="2.3.2.36"/>
    </reaction>
</comment>
<evidence type="ECO:0000256" key="17">
    <source>
        <dbReference type="ARBA" id="ARBA00034523"/>
    </source>
</evidence>
<evidence type="ECO:0000256" key="9">
    <source>
        <dbReference type="ARBA" id="ARBA00022786"/>
    </source>
</evidence>
<dbReference type="GO" id="GO:0016558">
    <property type="term" value="P:protein import into peroxisome matrix"/>
    <property type="evidence" value="ECO:0007669"/>
    <property type="project" value="InterPro"/>
</dbReference>
<dbReference type="Pfam" id="PF04757">
    <property type="entry name" value="Pex2_Pex12"/>
    <property type="match status" value="1"/>
</dbReference>
<dbReference type="STRING" id="105231.A0A1Y1HJW7"/>
<dbReference type="OrthoDB" id="1701437at2759"/>
<accession>A0A1Y1HJW7</accession>
<dbReference type="InterPro" id="IPR013083">
    <property type="entry name" value="Znf_RING/FYVE/PHD"/>
</dbReference>
<evidence type="ECO:0000256" key="13">
    <source>
        <dbReference type="ARBA" id="ARBA00023136"/>
    </source>
</evidence>
<keyword evidence="11" id="KW-0653">Protein transport</keyword>
<comment type="pathway">
    <text evidence="2">Protein modification; protein ubiquitination.</text>
</comment>
<dbReference type="GO" id="GO:0005778">
    <property type="term" value="C:peroxisomal membrane"/>
    <property type="evidence" value="ECO:0007669"/>
    <property type="project" value="UniProtKB-SubCell"/>
</dbReference>
<evidence type="ECO:0000256" key="11">
    <source>
        <dbReference type="ARBA" id="ARBA00022927"/>
    </source>
</evidence>
<keyword evidence="21" id="KW-1185">Reference proteome</keyword>
<evidence type="ECO:0000256" key="7">
    <source>
        <dbReference type="ARBA" id="ARBA00022723"/>
    </source>
</evidence>
<dbReference type="Gene3D" id="3.30.40.10">
    <property type="entry name" value="Zinc/RING finger domain, C3HC4 (zinc finger)"/>
    <property type="match status" value="1"/>
</dbReference>
<evidence type="ECO:0000256" key="15">
    <source>
        <dbReference type="ARBA" id="ARBA00032511"/>
    </source>
</evidence>
<keyword evidence="6" id="KW-0812">Transmembrane</keyword>
<evidence type="ECO:0000256" key="6">
    <source>
        <dbReference type="ARBA" id="ARBA00022692"/>
    </source>
</evidence>
<dbReference type="SUPFAM" id="SSF57850">
    <property type="entry name" value="RING/U-box"/>
    <property type="match status" value="1"/>
</dbReference>
<keyword evidence="12" id="KW-1133">Transmembrane helix</keyword>
<evidence type="ECO:0000256" key="14">
    <source>
        <dbReference type="ARBA" id="ARBA00023140"/>
    </source>
</evidence>
<name>A0A1Y1HJW7_KLENI</name>
<feature type="domain" description="RING-type" evidence="19">
    <location>
        <begin position="283"/>
        <end position="324"/>
    </location>
</feature>
<comment type="subcellular location">
    <subcellularLocation>
        <location evidence="1">Peroxisome membrane</location>
        <topology evidence="1">Multi-pass membrane protein</topology>
    </subcellularLocation>
</comment>
<comment type="similarity">
    <text evidence="3">Belongs to the pex2/pex10/pex12 family.</text>
</comment>
<keyword evidence="4" id="KW-0813">Transport</keyword>
<dbReference type="PANTHER" id="PTHR48178:SF1">
    <property type="entry name" value="PEROXISOME BIOGENESIS FACTOR 2"/>
    <property type="match status" value="1"/>
</dbReference>
<evidence type="ECO:0000256" key="12">
    <source>
        <dbReference type="ARBA" id="ARBA00022989"/>
    </source>
</evidence>
<keyword evidence="9" id="KW-0833">Ubl conjugation pathway</keyword>
<sequence>MASVSPGPAPPPGAWEEVWHSAAEELAALRNQRAFPPVLQVLRVNQVDAQRLDVEMTGMLREQLVKVFSFLRPGILSRYEPELNLVLEALVFRFSIWVDRPTPGNALMNLRYRNEHAVRRGEVGPVRTGLEGPGLTRSQKVLYAAALIGGRYAWLRLNSTSALQRWGDRDRTTWANRGWRLLLWVEKSYRLLAFLNLLHFLRTGKYRNPVEAVLGTRLVYDRPTMSRQVSFEYMNRQLVWHEFSELLLLLLPLLSLSSIKSTLLAPFQSSGQNSATSLPQESCAICRTSTIAVPYTAVPCNHMFCYYCLSTHAAAQANYKCPRCLTEVEAMQRHQPKGLLSDK</sequence>
<evidence type="ECO:0000256" key="8">
    <source>
        <dbReference type="ARBA" id="ARBA00022771"/>
    </source>
</evidence>
<evidence type="ECO:0000256" key="18">
    <source>
        <dbReference type="PROSITE-ProRule" id="PRU00175"/>
    </source>
</evidence>
<keyword evidence="13" id="KW-0472">Membrane</keyword>
<evidence type="ECO:0000256" key="16">
    <source>
        <dbReference type="ARBA" id="ARBA00034438"/>
    </source>
</evidence>
<dbReference type="OMA" id="WHGLMEL"/>
<dbReference type="PROSITE" id="PS00518">
    <property type="entry name" value="ZF_RING_1"/>
    <property type="match status" value="1"/>
</dbReference>
<dbReference type="InterPro" id="IPR001841">
    <property type="entry name" value="Znf_RING"/>
</dbReference>
<gene>
    <name evidence="20" type="ORF">KFL_000190620</name>
</gene>
<protein>
    <recommendedName>
        <fullName evidence="17">RING-type E3 ubiquitin transferase (cysteine targeting)</fullName>
        <ecNumber evidence="17">2.3.2.36</ecNumber>
    </recommendedName>
    <alternativeName>
        <fullName evidence="15">Peroxin-2</fullName>
    </alternativeName>
</protein>
<dbReference type="InterPro" id="IPR018957">
    <property type="entry name" value="Znf_C3HC4_RING-type"/>
</dbReference>
<evidence type="ECO:0000313" key="20">
    <source>
        <dbReference type="EMBL" id="GAQ78845.1"/>
    </source>
</evidence>
<proteinExistence type="inferred from homology"/>
<evidence type="ECO:0000256" key="5">
    <source>
        <dbReference type="ARBA" id="ARBA00022679"/>
    </source>
</evidence>
<dbReference type="EMBL" id="DF236968">
    <property type="protein sequence ID" value="GAQ78845.1"/>
    <property type="molecule type" value="Genomic_DNA"/>
</dbReference>
<organism evidence="20 21">
    <name type="scientific">Klebsormidium nitens</name>
    <name type="common">Green alga</name>
    <name type="synonym">Ulothrix nitens</name>
    <dbReference type="NCBI Taxonomy" id="105231"/>
    <lineage>
        <taxon>Eukaryota</taxon>
        <taxon>Viridiplantae</taxon>
        <taxon>Streptophyta</taxon>
        <taxon>Klebsormidiophyceae</taxon>
        <taxon>Klebsormidiales</taxon>
        <taxon>Klebsormidiaceae</taxon>
        <taxon>Klebsormidium</taxon>
    </lineage>
</organism>
<keyword evidence="10" id="KW-0862">Zinc</keyword>
<evidence type="ECO:0000256" key="1">
    <source>
        <dbReference type="ARBA" id="ARBA00004585"/>
    </source>
</evidence>
<dbReference type="GO" id="GO:0061630">
    <property type="term" value="F:ubiquitin protein ligase activity"/>
    <property type="evidence" value="ECO:0007669"/>
    <property type="project" value="UniProtKB-EC"/>
</dbReference>
<evidence type="ECO:0000256" key="10">
    <source>
        <dbReference type="ARBA" id="ARBA00022833"/>
    </source>
</evidence>
<dbReference type="PANTHER" id="PTHR48178">
    <property type="entry name" value="PEROXISOME BIOGENESIS FACTOR 2"/>
    <property type="match status" value="1"/>
</dbReference>
<dbReference type="GO" id="GO:0008270">
    <property type="term" value="F:zinc ion binding"/>
    <property type="evidence" value="ECO:0007669"/>
    <property type="project" value="UniProtKB-KW"/>
</dbReference>
<dbReference type="Proteomes" id="UP000054558">
    <property type="component" value="Unassembled WGS sequence"/>
</dbReference>
<keyword evidence="5" id="KW-0808">Transferase</keyword>
<evidence type="ECO:0000313" key="21">
    <source>
        <dbReference type="Proteomes" id="UP000054558"/>
    </source>
</evidence>